<feature type="compositionally biased region" description="Basic residues" evidence="1">
    <location>
        <begin position="67"/>
        <end position="81"/>
    </location>
</feature>
<feature type="region of interest" description="Disordered" evidence="1">
    <location>
        <begin position="1"/>
        <end position="132"/>
    </location>
</feature>
<reference evidence="2" key="3">
    <citation type="submission" date="2025-09" db="UniProtKB">
        <authorList>
            <consortium name="Ensembl"/>
        </authorList>
    </citation>
    <scope>IDENTIFICATION</scope>
</reference>
<organism evidence="2 3">
    <name type="scientific">Tetraodon nigroviridis</name>
    <name type="common">Spotted green pufferfish</name>
    <name type="synonym">Chelonodon nigroviridis</name>
    <dbReference type="NCBI Taxonomy" id="99883"/>
    <lineage>
        <taxon>Eukaryota</taxon>
        <taxon>Metazoa</taxon>
        <taxon>Chordata</taxon>
        <taxon>Craniata</taxon>
        <taxon>Vertebrata</taxon>
        <taxon>Euteleostomi</taxon>
        <taxon>Actinopterygii</taxon>
        <taxon>Neopterygii</taxon>
        <taxon>Teleostei</taxon>
        <taxon>Neoteleostei</taxon>
        <taxon>Acanthomorphata</taxon>
        <taxon>Eupercaria</taxon>
        <taxon>Tetraodontiformes</taxon>
        <taxon>Tetradontoidea</taxon>
        <taxon>Tetraodontidae</taxon>
        <taxon>Tetraodon</taxon>
    </lineage>
</organism>
<dbReference type="InParanoid" id="H3CUT7"/>
<accession>H3CUT7</accession>
<protein>
    <submittedName>
        <fullName evidence="2">Uncharacterized protein</fullName>
    </submittedName>
</protein>
<reference evidence="3" key="1">
    <citation type="journal article" date="2004" name="Nature">
        <title>Genome duplication in the teleost fish Tetraodon nigroviridis reveals the early vertebrate proto-karyotype.</title>
        <authorList>
            <person name="Jaillon O."/>
            <person name="Aury J.-M."/>
            <person name="Brunet F."/>
            <person name="Petit J.-L."/>
            <person name="Stange-Thomann N."/>
            <person name="Mauceli E."/>
            <person name="Bouneau L."/>
            <person name="Fischer C."/>
            <person name="Ozouf-Costaz C."/>
            <person name="Bernot A."/>
            <person name="Nicaud S."/>
            <person name="Jaffe D."/>
            <person name="Fisher S."/>
            <person name="Lutfalla G."/>
            <person name="Dossat C."/>
            <person name="Segurens B."/>
            <person name="Dasilva C."/>
            <person name="Salanoubat M."/>
            <person name="Levy M."/>
            <person name="Boudet N."/>
            <person name="Castellano S."/>
            <person name="Anthouard V."/>
            <person name="Jubin C."/>
            <person name="Castelli V."/>
            <person name="Katinka M."/>
            <person name="Vacherie B."/>
            <person name="Biemont C."/>
            <person name="Skalli Z."/>
            <person name="Cattolico L."/>
            <person name="Poulain J."/>
            <person name="De Berardinis V."/>
            <person name="Cruaud C."/>
            <person name="Duprat S."/>
            <person name="Brottier P."/>
            <person name="Coutanceau J.-P."/>
            <person name="Gouzy J."/>
            <person name="Parra G."/>
            <person name="Lardier G."/>
            <person name="Chapple C."/>
            <person name="McKernan K.J."/>
            <person name="McEwan P."/>
            <person name="Bosak S."/>
            <person name="Kellis M."/>
            <person name="Volff J.-N."/>
            <person name="Guigo R."/>
            <person name="Zody M.C."/>
            <person name="Mesirov J."/>
            <person name="Lindblad-Toh K."/>
            <person name="Birren B."/>
            <person name="Nusbaum C."/>
            <person name="Kahn D."/>
            <person name="Robinson-Rechavi M."/>
            <person name="Laudet V."/>
            <person name="Schachter V."/>
            <person name="Quetier F."/>
            <person name="Saurin W."/>
            <person name="Scarpelli C."/>
            <person name="Wincker P."/>
            <person name="Lander E.S."/>
            <person name="Weissenbach J."/>
            <person name="Roest Crollius H."/>
        </authorList>
    </citation>
    <scope>NUCLEOTIDE SEQUENCE [LARGE SCALE GENOMIC DNA]</scope>
</reference>
<proteinExistence type="predicted"/>
<evidence type="ECO:0000256" key="1">
    <source>
        <dbReference type="SAM" id="MobiDB-lite"/>
    </source>
</evidence>
<keyword evidence="3" id="KW-1185">Reference proteome</keyword>
<feature type="compositionally biased region" description="Basic residues" evidence="1">
    <location>
        <begin position="41"/>
        <end position="50"/>
    </location>
</feature>
<dbReference type="AlphaFoldDB" id="H3CUT7"/>
<dbReference type="HOGENOM" id="CLU_1921995_0_0_1"/>
<feature type="compositionally biased region" description="Basic and acidic residues" evidence="1">
    <location>
        <begin position="112"/>
        <end position="121"/>
    </location>
</feature>
<dbReference type="Proteomes" id="UP000007303">
    <property type="component" value="Unassembled WGS sequence"/>
</dbReference>
<dbReference type="Ensembl" id="ENSTNIT00000012211.1">
    <property type="protein sequence ID" value="ENSTNIP00000012021.1"/>
    <property type="gene ID" value="ENSTNIG00000009160.1"/>
</dbReference>
<evidence type="ECO:0000313" key="3">
    <source>
        <dbReference type="Proteomes" id="UP000007303"/>
    </source>
</evidence>
<reference evidence="2" key="2">
    <citation type="submission" date="2025-08" db="UniProtKB">
        <authorList>
            <consortium name="Ensembl"/>
        </authorList>
    </citation>
    <scope>IDENTIFICATION</scope>
</reference>
<evidence type="ECO:0000313" key="2">
    <source>
        <dbReference type="Ensembl" id="ENSTNIP00000012021.1"/>
    </source>
</evidence>
<sequence>VNIVLRRISPKPRKDSEPQTRPKRRSANIWSPRGSTALQRWRGRKERTRRRGELLPSKKGVTPESKKAKRVPSRQGKKRKQVTASSSQNKKIKGGTGPQAEVQESRPGQKQHQKEPHHAERPGSGVLRGAAQ</sequence>
<name>H3CUT7_TETNG</name>